<dbReference type="AlphaFoldDB" id="A0A8X6M5Z9"/>
<name>A0A8X6M5Z9_TRICU</name>
<evidence type="ECO:0000313" key="2">
    <source>
        <dbReference type="Proteomes" id="UP000887116"/>
    </source>
</evidence>
<accession>A0A8X6M5Z9</accession>
<keyword evidence="2" id="KW-1185">Reference proteome</keyword>
<dbReference type="Proteomes" id="UP000887116">
    <property type="component" value="Unassembled WGS sequence"/>
</dbReference>
<protein>
    <submittedName>
        <fullName evidence="1">Uncharacterized protein</fullName>
    </submittedName>
</protein>
<comment type="caution">
    <text evidence="1">The sequence shown here is derived from an EMBL/GenBank/DDBJ whole genome shotgun (WGS) entry which is preliminary data.</text>
</comment>
<gene>
    <name evidence="1" type="ORF">TNCT_277071</name>
</gene>
<proteinExistence type="predicted"/>
<reference evidence="1" key="1">
    <citation type="submission" date="2020-07" db="EMBL/GenBank/DDBJ databases">
        <title>Multicomponent nature underlies the extraordinary mechanical properties of spider dragline silk.</title>
        <authorList>
            <person name="Kono N."/>
            <person name="Nakamura H."/>
            <person name="Mori M."/>
            <person name="Yoshida Y."/>
            <person name="Ohtoshi R."/>
            <person name="Malay A.D."/>
            <person name="Moran D.A.P."/>
            <person name="Tomita M."/>
            <person name="Numata K."/>
            <person name="Arakawa K."/>
        </authorList>
    </citation>
    <scope>NUCLEOTIDE SEQUENCE</scope>
</reference>
<dbReference type="EMBL" id="BMAO01039732">
    <property type="protein sequence ID" value="GFR33297.1"/>
    <property type="molecule type" value="Genomic_DNA"/>
</dbReference>
<organism evidence="1 2">
    <name type="scientific">Trichonephila clavata</name>
    <name type="common">Joro spider</name>
    <name type="synonym">Nephila clavata</name>
    <dbReference type="NCBI Taxonomy" id="2740835"/>
    <lineage>
        <taxon>Eukaryota</taxon>
        <taxon>Metazoa</taxon>
        <taxon>Ecdysozoa</taxon>
        <taxon>Arthropoda</taxon>
        <taxon>Chelicerata</taxon>
        <taxon>Arachnida</taxon>
        <taxon>Araneae</taxon>
        <taxon>Araneomorphae</taxon>
        <taxon>Entelegynae</taxon>
        <taxon>Araneoidea</taxon>
        <taxon>Nephilidae</taxon>
        <taxon>Trichonephila</taxon>
    </lineage>
</organism>
<evidence type="ECO:0000313" key="1">
    <source>
        <dbReference type="EMBL" id="GFR33297.1"/>
    </source>
</evidence>
<sequence length="93" mass="10860">MNRHIPDFQHRMMVRHKQNNGMDWLSRGLCWMVSFLLGKKGGCSKSLLPSSRWEEYAWVLLLHRVIRGGVGRRDVTSTWLQSSKQRDPPSPKV</sequence>